<dbReference type="PANTHER" id="PTHR30537">
    <property type="entry name" value="HTH-TYPE TRANSCRIPTIONAL REGULATOR"/>
    <property type="match status" value="1"/>
</dbReference>
<dbReference type="Pfam" id="PF03466">
    <property type="entry name" value="LysR_substrate"/>
    <property type="match status" value="1"/>
</dbReference>
<keyword evidence="8" id="KW-1185">Reference proteome</keyword>
<dbReference type="RefSeq" id="WP_050567394.1">
    <property type="nucleotide sequence ID" value="NZ_BAOJ01000095.1"/>
</dbReference>
<sequence length="303" mass="34478">MNLSKLPLNGLRAFYVSAKHQNFTKSANELCVTQTAVSQQVKKLEECLGVTLFNRMPRGINLTEEGMRLFPIVEKAFSHLSLNLDNLQAGCPKHVVNLGVVGTFALHWLLPRLEQFHQECPTIELRISTNNNRSDAFAEGLDYVIRFGNGNWNNSSAIKLFDAPFTVLCNQRFYQNLKSPIDVLQYPLLRSYDVTEWDHWLIEAGAPPESARRPTVTFDSTSLMVDAAIQGYGLALAPPLMFAQKIFRGQLAQPFDIYLNKGGYWLSRLDIKKETTVMEIVKQWLIEQAKETTPHKLNKVHRK</sequence>
<protein>
    <submittedName>
        <fullName evidence="7">LysR family transcriptional regulator</fullName>
    </submittedName>
</protein>
<dbReference type="InterPro" id="IPR036388">
    <property type="entry name" value="WH-like_DNA-bd_sf"/>
</dbReference>
<dbReference type="Pfam" id="PF00126">
    <property type="entry name" value="HTH_1"/>
    <property type="match status" value="1"/>
</dbReference>
<dbReference type="OrthoDB" id="5526340at2"/>
<dbReference type="PRINTS" id="PR00039">
    <property type="entry name" value="HTHLYSR"/>
</dbReference>
<organism evidence="7 8">
    <name type="scientific">Vibrio sagamiensis NBRC 104589</name>
    <dbReference type="NCBI Taxonomy" id="1219064"/>
    <lineage>
        <taxon>Bacteria</taxon>
        <taxon>Pseudomonadati</taxon>
        <taxon>Pseudomonadota</taxon>
        <taxon>Gammaproteobacteria</taxon>
        <taxon>Vibrionales</taxon>
        <taxon>Vibrionaceae</taxon>
        <taxon>Vibrio</taxon>
    </lineage>
</organism>
<keyword evidence="5" id="KW-0804">Transcription</keyword>
<dbReference type="SUPFAM" id="SSF46785">
    <property type="entry name" value="Winged helix' DNA-binding domain"/>
    <property type="match status" value="1"/>
</dbReference>
<keyword evidence="2" id="KW-0805">Transcription regulation</keyword>
<accession>A0A511QCQ4</accession>
<dbReference type="GO" id="GO:0006351">
    <property type="term" value="P:DNA-templated transcription"/>
    <property type="evidence" value="ECO:0007669"/>
    <property type="project" value="TreeGrafter"/>
</dbReference>
<dbReference type="InterPro" id="IPR005119">
    <property type="entry name" value="LysR_subst-bd"/>
</dbReference>
<evidence type="ECO:0000313" key="8">
    <source>
        <dbReference type="Proteomes" id="UP000321922"/>
    </source>
</evidence>
<dbReference type="SUPFAM" id="SSF53850">
    <property type="entry name" value="Periplasmic binding protein-like II"/>
    <property type="match status" value="1"/>
</dbReference>
<dbReference type="InterPro" id="IPR058163">
    <property type="entry name" value="LysR-type_TF_proteobact-type"/>
</dbReference>
<evidence type="ECO:0000313" key="7">
    <source>
        <dbReference type="EMBL" id="GEM75071.1"/>
    </source>
</evidence>
<dbReference type="Gene3D" id="1.10.10.10">
    <property type="entry name" value="Winged helix-like DNA-binding domain superfamily/Winged helix DNA-binding domain"/>
    <property type="match status" value="1"/>
</dbReference>
<evidence type="ECO:0000259" key="6">
    <source>
        <dbReference type="PROSITE" id="PS50931"/>
    </source>
</evidence>
<evidence type="ECO:0000256" key="1">
    <source>
        <dbReference type="ARBA" id="ARBA00009437"/>
    </source>
</evidence>
<evidence type="ECO:0000256" key="4">
    <source>
        <dbReference type="ARBA" id="ARBA00023159"/>
    </source>
</evidence>
<dbReference type="GO" id="GO:0003700">
    <property type="term" value="F:DNA-binding transcription factor activity"/>
    <property type="evidence" value="ECO:0007669"/>
    <property type="project" value="InterPro"/>
</dbReference>
<dbReference type="Proteomes" id="UP000321922">
    <property type="component" value="Unassembled WGS sequence"/>
</dbReference>
<comment type="caution">
    <text evidence="7">The sequence shown here is derived from an EMBL/GenBank/DDBJ whole genome shotgun (WGS) entry which is preliminary data.</text>
</comment>
<keyword evidence="4" id="KW-0010">Activator</keyword>
<evidence type="ECO:0000256" key="2">
    <source>
        <dbReference type="ARBA" id="ARBA00023015"/>
    </source>
</evidence>
<keyword evidence="3" id="KW-0238">DNA-binding</keyword>
<evidence type="ECO:0000256" key="5">
    <source>
        <dbReference type="ARBA" id="ARBA00023163"/>
    </source>
</evidence>
<dbReference type="Gene3D" id="3.40.190.10">
    <property type="entry name" value="Periplasmic binding protein-like II"/>
    <property type="match status" value="2"/>
</dbReference>
<comment type="similarity">
    <text evidence="1">Belongs to the LysR transcriptional regulatory family.</text>
</comment>
<dbReference type="GO" id="GO:0043565">
    <property type="term" value="F:sequence-specific DNA binding"/>
    <property type="evidence" value="ECO:0007669"/>
    <property type="project" value="TreeGrafter"/>
</dbReference>
<name>A0A511QCQ4_9VIBR</name>
<dbReference type="EMBL" id="BJXJ01000009">
    <property type="protein sequence ID" value="GEM75071.1"/>
    <property type="molecule type" value="Genomic_DNA"/>
</dbReference>
<dbReference type="InterPro" id="IPR000847">
    <property type="entry name" value="LysR_HTH_N"/>
</dbReference>
<evidence type="ECO:0000256" key="3">
    <source>
        <dbReference type="ARBA" id="ARBA00023125"/>
    </source>
</evidence>
<dbReference type="InterPro" id="IPR036390">
    <property type="entry name" value="WH_DNA-bd_sf"/>
</dbReference>
<reference evidence="7 8" key="1">
    <citation type="submission" date="2019-07" db="EMBL/GenBank/DDBJ databases">
        <title>Whole genome shotgun sequence of Vibrio sagamiensis NBRC 104589.</title>
        <authorList>
            <person name="Hosoyama A."/>
            <person name="Uohara A."/>
            <person name="Ohji S."/>
            <person name="Ichikawa N."/>
        </authorList>
    </citation>
    <scope>NUCLEOTIDE SEQUENCE [LARGE SCALE GENOMIC DNA]</scope>
    <source>
        <strain evidence="7 8">NBRC 104589</strain>
    </source>
</reference>
<dbReference type="FunFam" id="1.10.10.10:FF:000001">
    <property type="entry name" value="LysR family transcriptional regulator"/>
    <property type="match status" value="1"/>
</dbReference>
<dbReference type="PANTHER" id="PTHR30537:SF70">
    <property type="entry name" value="HTH-TYPE TRANSCRIPTIONAL ACTIVATOR AMPR"/>
    <property type="match status" value="1"/>
</dbReference>
<dbReference type="AlphaFoldDB" id="A0A511QCQ4"/>
<dbReference type="PROSITE" id="PS50931">
    <property type="entry name" value="HTH_LYSR"/>
    <property type="match status" value="1"/>
</dbReference>
<gene>
    <name evidence="7" type="primary">ampR</name>
    <name evidence="7" type="ORF">VSA01S_11830</name>
</gene>
<proteinExistence type="inferred from homology"/>
<feature type="domain" description="HTH lysR-type" evidence="6">
    <location>
        <begin position="6"/>
        <end position="63"/>
    </location>
</feature>